<dbReference type="EMBL" id="SMGK01000001">
    <property type="protein sequence ID" value="TCK75777.1"/>
    <property type="molecule type" value="Genomic_DNA"/>
</dbReference>
<dbReference type="InterPro" id="IPR012338">
    <property type="entry name" value="Beta-lactam/transpept-like"/>
</dbReference>
<reference evidence="4 5" key="1">
    <citation type="submission" date="2019-03" db="EMBL/GenBank/DDBJ databases">
        <title>Genomic Encyclopedia of Type Strains, Phase IV (KMG-IV): sequencing the most valuable type-strain genomes for metagenomic binning, comparative biology and taxonomic classification.</title>
        <authorList>
            <person name="Goeker M."/>
        </authorList>
    </citation>
    <scope>NUCLEOTIDE SEQUENCE [LARGE SCALE GENOMIC DNA]</scope>
    <source>
        <strain evidence="4 5">DSM 103428</strain>
    </source>
</reference>
<protein>
    <submittedName>
        <fullName evidence="4">Beta-lactamase class A</fullName>
    </submittedName>
</protein>
<evidence type="ECO:0000256" key="1">
    <source>
        <dbReference type="ARBA" id="ARBA00001526"/>
    </source>
</evidence>
<dbReference type="GO" id="GO:0030655">
    <property type="term" value="P:beta-lactam antibiotic catabolic process"/>
    <property type="evidence" value="ECO:0007669"/>
    <property type="project" value="InterPro"/>
</dbReference>
<sequence length="312" mass="33952">MRLRSMVVALLLCTGWGRCAMGQNDAALEAQLQTMTAGYHGKVALFAKDLTTGQTVALNADTPVQTASVIKLTVLYDALQQVRAGRVHFDDKITLTKQDQVQGSGVLMFFDTPLTLTLKDVLTMMVIVSDNTATNLAIGHLGLKNIDDEIVALGLKNTWLYKKVFAPAEGSMPADQTQFGLGKTTPREMASVMQRYVDCNLNPPGSTAAKTAEDEQLCGAALHMLKNQFYRDSIPRYLETIDSSEKDSAIANKTGALDAVRNDVGVVYAKSGPIVLSLFTYDNKDQSWTVDNEGEVLMAHLAKTIVDKWAAK</sequence>
<name>A0A4R1LDH7_9BACT</name>
<dbReference type="Pfam" id="PF13354">
    <property type="entry name" value="Beta-lactamase2"/>
    <property type="match status" value="1"/>
</dbReference>
<feature type="signal peptide" evidence="2">
    <location>
        <begin position="1"/>
        <end position="20"/>
    </location>
</feature>
<dbReference type="GO" id="GO:0046677">
    <property type="term" value="P:response to antibiotic"/>
    <property type="evidence" value="ECO:0007669"/>
    <property type="project" value="InterPro"/>
</dbReference>
<evidence type="ECO:0000259" key="3">
    <source>
        <dbReference type="Pfam" id="PF13354"/>
    </source>
</evidence>
<comment type="caution">
    <text evidence="4">The sequence shown here is derived from an EMBL/GenBank/DDBJ whole genome shotgun (WGS) entry which is preliminary data.</text>
</comment>
<accession>A0A4R1LDH7</accession>
<dbReference type="SUPFAM" id="SSF56601">
    <property type="entry name" value="beta-lactamase/transpeptidase-like"/>
    <property type="match status" value="1"/>
</dbReference>
<proteinExistence type="predicted"/>
<dbReference type="RefSeq" id="WP_243648047.1">
    <property type="nucleotide sequence ID" value="NZ_SMGK01000001.1"/>
</dbReference>
<feature type="domain" description="Beta-lactamase class A catalytic" evidence="3">
    <location>
        <begin position="45"/>
        <end position="280"/>
    </location>
</feature>
<dbReference type="GO" id="GO:0008800">
    <property type="term" value="F:beta-lactamase activity"/>
    <property type="evidence" value="ECO:0007669"/>
    <property type="project" value="UniProtKB-EC"/>
</dbReference>
<dbReference type="InterPro" id="IPR045155">
    <property type="entry name" value="Beta-lactam_cat"/>
</dbReference>
<dbReference type="PANTHER" id="PTHR35333">
    <property type="entry name" value="BETA-LACTAMASE"/>
    <property type="match status" value="1"/>
</dbReference>
<dbReference type="AlphaFoldDB" id="A0A4R1LDH7"/>
<organism evidence="4 5">
    <name type="scientific">Acidipila rosea</name>
    <dbReference type="NCBI Taxonomy" id="768535"/>
    <lineage>
        <taxon>Bacteria</taxon>
        <taxon>Pseudomonadati</taxon>
        <taxon>Acidobacteriota</taxon>
        <taxon>Terriglobia</taxon>
        <taxon>Terriglobales</taxon>
        <taxon>Acidobacteriaceae</taxon>
        <taxon>Acidipila</taxon>
    </lineage>
</organism>
<keyword evidence="5" id="KW-1185">Reference proteome</keyword>
<feature type="chain" id="PRO_5020245355" evidence="2">
    <location>
        <begin position="21"/>
        <end position="312"/>
    </location>
</feature>
<dbReference type="Gene3D" id="3.40.710.10">
    <property type="entry name" value="DD-peptidase/beta-lactamase superfamily"/>
    <property type="match status" value="1"/>
</dbReference>
<dbReference type="Proteomes" id="UP000295210">
    <property type="component" value="Unassembled WGS sequence"/>
</dbReference>
<gene>
    <name evidence="4" type="ORF">C7378_0769</name>
</gene>
<dbReference type="InterPro" id="IPR000871">
    <property type="entry name" value="Beta-lactam_class-A"/>
</dbReference>
<evidence type="ECO:0000256" key="2">
    <source>
        <dbReference type="SAM" id="SignalP"/>
    </source>
</evidence>
<evidence type="ECO:0000313" key="5">
    <source>
        <dbReference type="Proteomes" id="UP000295210"/>
    </source>
</evidence>
<keyword evidence="2" id="KW-0732">Signal</keyword>
<dbReference type="PANTHER" id="PTHR35333:SF4">
    <property type="entry name" value="SLR0121 PROTEIN"/>
    <property type="match status" value="1"/>
</dbReference>
<evidence type="ECO:0000313" key="4">
    <source>
        <dbReference type="EMBL" id="TCK75777.1"/>
    </source>
</evidence>
<comment type="catalytic activity">
    <reaction evidence="1">
        <text>a beta-lactam + H2O = a substituted beta-amino acid</text>
        <dbReference type="Rhea" id="RHEA:20401"/>
        <dbReference type="ChEBI" id="CHEBI:15377"/>
        <dbReference type="ChEBI" id="CHEBI:35627"/>
        <dbReference type="ChEBI" id="CHEBI:140347"/>
        <dbReference type="EC" id="3.5.2.6"/>
    </reaction>
</comment>